<dbReference type="OrthoDB" id="7178350at2"/>
<evidence type="ECO:0000256" key="2">
    <source>
        <dbReference type="PIRSR" id="PIRSR011396-2"/>
    </source>
</evidence>
<feature type="binding site" evidence="2">
    <location>
        <position position="190"/>
    </location>
    <ligand>
        <name>FAD</name>
        <dbReference type="ChEBI" id="CHEBI:57692"/>
    </ligand>
</feature>
<feature type="binding site" evidence="2">
    <location>
        <position position="347"/>
    </location>
    <ligand>
        <name>L-tryptophan</name>
        <dbReference type="ChEBI" id="CHEBI:57912"/>
    </ligand>
</feature>
<name>W7QA12_9ALTE</name>
<dbReference type="eggNOG" id="COG0644">
    <property type="taxonomic scope" value="Bacteria"/>
</dbReference>
<dbReference type="Pfam" id="PF04820">
    <property type="entry name" value="Trp_halogenase"/>
    <property type="match status" value="1"/>
</dbReference>
<keyword evidence="4" id="KW-1185">Reference proteome</keyword>
<comment type="caution">
    <text evidence="3">The sequence shown here is derived from an EMBL/GenBank/DDBJ whole genome shotgun (WGS) entry which is preliminary data.</text>
</comment>
<dbReference type="GO" id="GO:0004497">
    <property type="term" value="F:monooxygenase activity"/>
    <property type="evidence" value="ECO:0007669"/>
    <property type="project" value="InterPro"/>
</dbReference>
<dbReference type="SUPFAM" id="SSF51905">
    <property type="entry name" value="FAD/NAD(P)-binding domain"/>
    <property type="match status" value="1"/>
</dbReference>
<dbReference type="PANTHER" id="PTHR43747">
    <property type="entry name" value="FAD-BINDING PROTEIN"/>
    <property type="match status" value="1"/>
</dbReference>
<evidence type="ECO:0000313" key="3">
    <source>
        <dbReference type="EMBL" id="EWH08836.1"/>
    </source>
</evidence>
<dbReference type="EMBL" id="ARZY01000036">
    <property type="protein sequence ID" value="EWH08836.1"/>
    <property type="molecule type" value="Genomic_DNA"/>
</dbReference>
<accession>W7QA12</accession>
<dbReference type="STRING" id="1328313.DS2_15649"/>
<evidence type="ECO:0000256" key="1">
    <source>
        <dbReference type="PIRSR" id="PIRSR011396-1"/>
    </source>
</evidence>
<keyword evidence="2" id="KW-0274">FAD</keyword>
<dbReference type="GO" id="GO:0000166">
    <property type="term" value="F:nucleotide binding"/>
    <property type="evidence" value="ECO:0007669"/>
    <property type="project" value="UniProtKB-KW"/>
</dbReference>
<feature type="binding site" evidence="2">
    <location>
        <begin position="17"/>
        <end position="20"/>
    </location>
    <ligand>
        <name>FAD</name>
        <dbReference type="ChEBI" id="CHEBI:57692"/>
    </ligand>
</feature>
<feature type="binding site" evidence="2">
    <location>
        <position position="338"/>
    </location>
    <ligand>
        <name>FAD</name>
        <dbReference type="ChEBI" id="CHEBI:57692"/>
    </ligand>
</feature>
<dbReference type="RefSeq" id="WP_035015786.1">
    <property type="nucleotide sequence ID" value="NZ_ARZY01000036.1"/>
</dbReference>
<evidence type="ECO:0000313" key="4">
    <source>
        <dbReference type="Proteomes" id="UP000019276"/>
    </source>
</evidence>
<dbReference type="InterPro" id="IPR036188">
    <property type="entry name" value="FAD/NAD-bd_sf"/>
</dbReference>
<gene>
    <name evidence="3" type="ORF">DS2_15649</name>
</gene>
<dbReference type="AlphaFoldDB" id="W7QA12"/>
<dbReference type="InterPro" id="IPR033856">
    <property type="entry name" value="Trp_halogen"/>
</dbReference>
<protein>
    <submittedName>
        <fullName evidence="3">Tryptophan halogenase</fullName>
    </submittedName>
</protein>
<dbReference type="PANTHER" id="PTHR43747:SF4">
    <property type="entry name" value="FLAVIN-DEPENDENT TRYPTOPHAN HALOGENASE"/>
    <property type="match status" value="1"/>
</dbReference>
<dbReference type="InterPro" id="IPR006905">
    <property type="entry name" value="Flavin_halogenase"/>
</dbReference>
<dbReference type="Gene3D" id="3.50.50.60">
    <property type="entry name" value="FAD/NAD(P)-binding domain"/>
    <property type="match status" value="1"/>
</dbReference>
<dbReference type="Proteomes" id="UP000019276">
    <property type="component" value="Unassembled WGS sequence"/>
</dbReference>
<sequence length="511" mass="58025">MQQTAPKAIQHIAIVGGGSAGWMTAATLAKVLPKEFCKVTLIESPQIKTVSVGEASIPQIQLFNRILEIDENEFLQRTKATFKLGIEFHNFAREGDCYFHPFGSYGTNMDALPFHHFWLKQSQTGNTLDIENYSLAALAARQNKFQRPTNSGNSPLSSINYAFHFDAKLYADFLQDYAVKRGVQHIEANVTNVSLKADNGFIDSLFLNDGQKITADLYIDCSGFKGLLIEQVLKTGFEDWSHYLPCDSAVALACKNTLGLTPYTQAIAHQSGWRWRIPLQHRVGNGLVYASEFMQHQQASKLLQEEIEGQALADINSLKWTTGMRNKSWNKNCIAIGLSAGFLEPMESTGLHLIQSAIAKLMTLFPTKEFAQCDIDSYNAQTRKEFVNIRDFLILHYKATEREDSEFWRYCKNMQVPDSLHEKLTMYQETGRIFRQDNELFNETSWLAVMHGQGIKANRYHPLVDRLEPSEISRRLQHIEDVIKRSVATMPDHSHFINQCFSNNFCDIQSG</sequence>
<dbReference type="PIRSF" id="PIRSF011396">
    <property type="entry name" value="Trp_halogenase"/>
    <property type="match status" value="1"/>
</dbReference>
<dbReference type="PATRIC" id="fig|1328313.3.peg.3194"/>
<feature type="active site" evidence="1">
    <location>
        <position position="83"/>
    </location>
</feature>
<keyword evidence="2" id="KW-0547">Nucleotide-binding</keyword>
<feature type="binding site" evidence="2">
    <location>
        <position position="83"/>
    </location>
    <ligand>
        <name>7-chloro-L-tryptophan</name>
        <dbReference type="ChEBI" id="CHEBI:58713"/>
    </ligand>
</feature>
<proteinExistence type="predicted"/>
<dbReference type="InterPro" id="IPR050816">
    <property type="entry name" value="Flavin-dep_Halogenase_NPB"/>
</dbReference>
<organism evidence="3 4">
    <name type="scientific">Catenovulum agarivorans DS-2</name>
    <dbReference type="NCBI Taxonomy" id="1328313"/>
    <lineage>
        <taxon>Bacteria</taxon>
        <taxon>Pseudomonadati</taxon>
        <taxon>Pseudomonadota</taxon>
        <taxon>Gammaproteobacteria</taxon>
        <taxon>Alteromonadales</taxon>
        <taxon>Alteromonadaceae</taxon>
        <taxon>Catenovulum</taxon>
    </lineage>
</organism>
<keyword evidence="2" id="KW-0285">Flavoprotein</keyword>
<reference evidence="3 4" key="1">
    <citation type="journal article" date="2014" name="Genome Announc.">
        <title>Draft Genome Sequence of the Agar-Degrading Bacterium Catenovulum sp. Strain DS-2, Isolated from Intestines of Haliotis diversicolor.</title>
        <authorList>
            <person name="Shan D."/>
            <person name="Li X."/>
            <person name="Gu Z."/>
            <person name="Wei G."/>
            <person name="Gao Z."/>
            <person name="Shao Z."/>
        </authorList>
    </citation>
    <scope>NUCLEOTIDE SEQUENCE [LARGE SCALE GENOMIC DNA]</scope>
    <source>
        <strain evidence="3 4">DS-2</strain>
    </source>
</reference>